<dbReference type="Gene3D" id="3.30.70.270">
    <property type="match status" value="1"/>
</dbReference>
<dbReference type="InterPro" id="IPR000160">
    <property type="entry name" value="GGDEF_dom"/>
</dbReference>
<dbReference type="SUPFAM" id="SSF55073">
    <property type="entry name" value="Nucleotide cyclase"/>
    <property type="match status" value="1"/>
</dbReference>
<dbReference type="GO" id="GO:0052621">
    <property type="term" value="F:diguanylate cyclase activity"/>
    <property type="evidence" value="ECO:0007669"/>
    <property type="project" value="UniProtKB-EC"/>
</dbReference>
<protein>
    <recommendedName>
        <fullName evidence="1">diguanylate cyclase</fullName>
        <ecNumber evidence="1">2.7.7.65</ecNumber>
    </recommendedName>
</protein>
<dbReference type="SMART" id="SM00267">
    <property type="entry name" value="GGDEF"/>
    <property type="match status" value="1"/>
</dbReference>
<comment type="caution">
    <text evidence="3">Lacks conserved residue(s) required for the propagation of feature annotation.</text>
</comment>
<dbReference type="Proteomes" id="UP001607157">
    <property type="component" value="Unassembled WGS sequence"/>
</dbReference>
<comment type="catalytic activity">
    <reaction evidence="2">
        <text>2 GTP = 3',3'-c-di-GMP + 2 diphosphate</text>
        <dbReference type="Rhea" id="RHEA:24898"/>
        <dbReference type="ChEBI" id="CHEBI:33019"/>
        <dbReference type="ChEBI" id="CHEBI:37565"/>
        <dbReference type="ChEBI" id="CHEBI:58805"/>
        <dbReference type="EC" id="2.7.7.65"/>
    </reaction>
</comment>
<proteinExistence type="predicted"/>
<dbReference type="SMART" id="SM00448">
    <property type="entry name" value="REC"/>
    <property type="match status" value="1"/>
</dbReference>
<comment type="caution">
    <text evidence="6">The sequence shown here is derived from an EMBL/GenBank/DDBJ whole genome shotgun (WGS) entry which is preliminary data.</text>
</comment>
<sequence length="465" mass="48839">MSGIILIVDAVATNRIVLKVKLAAAHFDVHQASGGAAALASARDLVPDLVILGAAPRDMSGEALIAALRACPDLASVPVVVLLSENTAAARVAALKAGADDVIAQPVDERVMLARLRALLRQHLALQDMRLNAGPDRAAGFGEAPGVLLRPGRITILGPSMAEAMALRTRLRGACKHHVSAVQTGAPIAGAQGAPAADVFVLTIPAIAEDTALELMAELRAAPEARHGRIVCLLPNEARALAASLLDMGASDVIAGPADMSELALRLTRQIERKQAVDQLRARLHDGLRAAMIDPLTGLYNRRFAMPFLKGLASRQNGGASGFAVMLADLDHFKRINDRMGHAAGDRVLCHVADLLGSSVREVDLVARIGGEEFLIVMPGADGSEARRAADRLCRRIGEADIALRGQTEPAHVTVSIGVALGEAQLGEARAERHVEAILEEADRALYRAKARGRNTVTIGARPAA</sequence>
<evidence type="ECO:0000256" key="1">
    <source>
        <dbReference type="ARBA" id="ARBA00012528"/>
    </source>
</evidence>
<name>A0ABW7I861_9RHOB</name>
<evidence type="ECO:0000256" key="2">
    <source>
        <dbReference type="ARBA" id="ARBA00034247"/>
    </source>
</evidence>
<keyword evidence="6" id="KW-0808">Transferase</keyword>
<dbReference type="InterPro" id="IPR029787">
    <property type="entry name" value="Nucleotide_cyclase"/>
</dbReference>
<dbReference type="SUPFAM" id="SSF52172">
    <property type="entry name" value="CheY-like"/>
    <property type="match status" value="2"/>
</dbReference>
<dbReference type="EC" id="2.7.7.65" evidence="1"/>
<dbReference type="PANTHER" id="PTHR45138:SF9">
    <property type="entry name" value="DIGUANYLATE CYCLASE DGCM-RELATED"/>
    <property type="match status" value="1"/>
</dbReference>
<dbReference type="EMBL" id="JBIHMM010000002">
    <property type="protein sequence ID" value="MFH0254263.1"/>
    <property type="molecule type" value="Genomic_DNA"/>
</dbReference>
<dbReference type="Gene3D" id="3.40.50.2300">
    <property type="match status" value="1"/>
</dbReference>
<evidence type="ECO:0000313" key="6">
    <source>
        <dbReference type="EMBL" id="MFH0254263.1"/>
    </source>
</evidence>
<evidence type="ECO:0000256" key="3">
    <source>
        <dbReference type="PROSITE-ProRule" id="PRU00169"/>
    </source>
</evidence>
<dbReference type="InterPro" id="IPR043128">
    <property type="entry name" value="Rev_trsase/Diguanyl_cyclase"/>
</dbReference>
<dbReference type="Pfam" id="PF00072">
    <property type="entry name" value="Response_reg"/>
    <property type="match status" value="1"/>
</dbReference>
<dbReference type="InterPro" id="IPR001789">
    <property type="entry name" value="Sig_transdc_resp-reg_receiver"/>
</dbReference>
<dbReference type="Pfam" id="PF00990">
    <property type="entry name" value="GGDEF"/>
    <property type="match status" value="1"/>
</dbReference>
<accession>A0ABW7I861</accession>
<feature type="domain" description="Response regulatory" evidence="4">
    <location>
        <begin position="4"/>
        <end position="120"/>
    </location>
</feature>
<dbReference type="NCBIfam" id="TIGR00254">
    <property type="entry name" value="GGDEF"/>
    <property type="match status" value="1"/>
</dbReference>
<dbReference type="RefSeq" id="WP_377170238.1">
    <property type="nucleotide sequence ID" value="NZ_JBHTJC010000002.1"/>
</dbReference>
<evidence type="ECO:0000259" key="4">
    <source>
        <dbReference type="PROSITE" id="PS50110"/>
    </source>
</evidence>
<feature type="domain" description="GGDEF" evidence="5">
    <location>
        <begin position="321"/>
        <end position="462"/>
    </location>
</feature>
<evidence type="ECO:0000259" key="5">
    <source>
        <dbReference type="PROSITE" id="PS50887"/>
    </source>
</evidence>
<dbReference type="InterPro" id="IPR011006">
    <property type="entry name" value="CheY-like_superfamily"/>
</dbReference>
<keyword evidence="7" id="KW-1185">Reference proteome</keyword>
<reference evidence="6 7" key="1">
    <citation type="submission" date="2024-10" db="EMBL/GenBank/DDBJ databases">
        <authorList>
            <person name="Yang X.-N."/>
        </authorList>
    </citation>
    <scope>NUCLEOTIDE SEQUENCE [LARGE SCALE GENOMIC DNA]</scope>
    <source>
        <strain evidence="6 7">CAU 1059</strain>
    </source>
</reference>
<dbReference type="PANTHER" id="PTHR45138">
    <property type="entry name" value="REGULATORY COMPONENTS OF SENSORY TRANSDUCTION SYSTEM"/>
    <property type="match status" value="1"/>
</dbReference>
<evidence type="ECO:0000313" key="7">
    <source>
        <dbReference type="Proteomes" id="UP001607157"/>
    </source>
</evidence>
<keyword evidence="6" id="KW-0548">Nucleotidyltransferase</keyword>
<dbReference type="PROSITE" id="PS50110">
    <property type="entry name" value="RESPONSE_REGULATORY"/>
    <property type="match status" value="1"/>
</dbReference>
<dbReference type="InterPro" id="IPR050469">
    <property type="entry name" value="Diguanylate_Cyclase"/>
</dbReference>
<dbReference type="CDD" id="cd01949">
    <property type="entry name" value="GGDEF"/>
    <property type="match status" value="1"/>
</dbReference>
<organism evidence="6 7">
    <name type="scientific">Roseovarius aquimarinus</name>
    <dbReference type="NCBI Taxonomy" id="1229156"/>
    <lineage>
        <taxon>Bacteria</taxon>
        <taxon>Pseudomonadati</taxon>
        <taxon>Pseudomonadota</taxon>
        <taxon>Alphaproteobacteria</taxon>
        <taxon>Rhodobacterales</taxon>
        <taxon>Roseobacteraceae</taxon>
        <taxon>Roseovarius</taxon>
    </lineage>
</organism>
<gene>
    <name evidence="6" type="ORF">ACGRVM_10180</name>
</gene>
<dbReference type="PROSITE" id="PS50887">
    <property type="entry name" value="GGDEF"/>
    <property type="match status" value="1"/>
</dbReference>